<evidence type="ECO:0000313" key="1">
    <source>
        <dbReference type="EMBL" id="MDQ0445358.1"/>
    </source>
</evidence>
<dbReference type="Proteomes" id="UP001236369">
    <property type="component" value="Unassembled WGS sequence"/>
</dbReference>
<sequence length="73" mass="8092">MFEADAGSVLAKTVVTVRGRASDGRVWDVVSVRLAAGVLRRALLRDKEAHVAFLESRPANAERMQGTDRWRGR</sequence>
<proteinExistence type="predicted"/>
<name>A0ABU0HSP0_9HYPH</name>
<accession>A0ABU0HSP0</accession>
<dbReference type="RefSeq" id="WP_238252659.1">
    <property type="nucleotide sequence ID" value="NZ_BPQX01000058.1"/>
</dbReference>
<evidence type="ECO:0000313" key="2">
    <source>
        <dbReference type="Proteomes" id="UP001236369"/>
    </source>
</evidence>
<comment type="caution">
    <text evidence="1">The sequence shown here is derived from an EMBL/GenBank/DDBJ whole genome shotgun (WGS) entry which is preliminary data.</text>
</comment>
<dbReference type="EMBL" id="JAUSVV010000027">
    <property type="protein sequence ID" value="MDQ0445358.1"/>
    <property type="molecule type" value="Genomic_DNA"/>
</dbReference>
<organism evidence="1 2">
    <name type="scientific">Methylobacterium persicinum</name>
    <dbReference type="NCBI Taxonomy" id="374426"/>
    <lineage>
        <taxon>Bacteria</taxon>
        <taxon>Pseudomonadati</taxon>
        <taxon>Pseudomonadota</taxon>
        <taxon>Alphaproteobacteria</taxon>
        <taxon>Hyphomicrobiales</taxon>
        <taxon>Methylobacteriaceae</taxon>
        <taxon>Methylobacterium</taxon>
    </lineage>
</organism>
<gene>
    <name evidence="1" type="ORF">QO016_004887</name>
</gene>
<reference evidence="1 2" key="1">
    <citation type="submission" date="2023-07" db="EMBL/GenBank/DDBJ databases">
        <title>Genomic Encyclopedia of Type Strains, Phase IV (KMG-IV): sequencing the most valuable type-strain genomes for metagenomic binning, comparative biology and taxonomic classification.</title>
        <authorList>
            <person name="Goeker M."/>
        </authorList>
    </citation>
    <scope>NUCLEOTIDE SEQUENCE [LARGE SCALE GENOMIC DNA]</scope>
    <source>
        <strain evidence="1 2">DSM 19562</strain>
    </source>
</reference>
<keyword evidence="2" id="KW-1185">Reference proteome</keyword>
<protein>
    <submittedName>
        <fullName evidence="1">Uncharacterized protein</fullName>
    </submittedName>
</protein>